<dbReference type="OrthoDB" id="4311873at2"/>
<evidence type="ECO:0000313" key="1">
    <source>
        <dbReference type="EMBL" id="TJZ94364.1"/>
    </source>
</evidence>
<proteinExistence type="predicted"/>
<reference evidence="1 2" key="1">
    <citation type="submission" date="2019-04" db="EMBL/GenBank/DDBJ databases">
        <title>Streptomyces oryziradicis sp. nov., a novel actinomycete isolated from rhizosphere soil of rice (Oryza sativa L.).</title>
        <authorList>
            <person name="Li C."/>
        </authorList>
    </citation>
    <scope>NUCLEOTIDE SEQUENCE [LARGE SCALE GENOMIC DNA]</scope>
    <source>
        <strain evidence="1 2">NEAU-C40</strain>
    </source>
</reference>
<organism evidence="1 2">
    <name type="scientific">Actinacidiphila oryziradicis</name>
    <dbReference type="NCBI Taxonomy" id="2571141"/>
    <lineage>
        <taxon>Bacteria</taxon>
        <taxon>Bacillati</taxon>
        <taxon>Actinomycetota</taxon>
        <taxon>Actinomycetes</taxon>
        <taxon>Kitasatosporales</taxon>
        <taxon>Streptomycetaceae</taxon>
        <taxon>Actinacidiphila</taxon>
    </lineage>
</organism>
<evidence type="ECO:0000313" key="2">
    <source>
        <dbReference type="Proteomes" id="UP000305778"/>
    </source>
</evidence>
<gene>
    <name evidence="1" type="ORF">FCI23_53945</name>
</gene>
<name>A0A4U0S1C7_9ACTN</name>
<dbReference type="EMBL" id="SUMC01000230">
    <property type="protein sequence ID" value="TJZ94364.1"/>
    <property type="molecule type" value="Genomic_DNA"/>
</dbReference>
<protein>
    <submittedName>
        <fullName evidence="1">Uncharacterized protein</fullName>
    </submittedName>
</protein>
<keyword evidence="2" id="KW-1185">Reference proteome</keyword>
<dbReference type="RefSeq" id="WP_136731521.1">
    <property type="nucleotide sequence ID" value="NZ_SUMC01000230.1"/>
</dbReference>
<accession>A0A4U0S1C7</accession>
<sequence>MNRGIGRAEKAGFRRQGARAAAVGALGAAAVVLAVTPAFAKGSADLTASPGTVRVGHTVHIKGHGDSDAVQYAKFCAQERAGTHGAWHTVACGRIVEMAAKDATVDVKIKACHRGVVQFRGVLYDVDGPRGGHPYASITTPARTIHVR</sequence>
<dbReference type="AlphaFoldDB" id="A0A4U0S1C7"/>
<comment type="caution">
    <text evidence="1">The sequence shown here is derived from an EMBL/GenBank/DDBJ whole genome shotgun (WGS) entry which is preliminary data.</text>
</comment>
<dbReference type="Proteomes" id="UP000305778">
    <property type="component" value="Unassembled WGS sequence"/>
</dbReference>